<evidence type="ECO:0000256" key="9">
    <source>
        <dbReference type="ARBA" id="ARBA00048793"/>
    </source>
</evidence>
<dbReference type="Gene3D" id="3.40.50.720">
    <property type="entry name" value="NAD(P)-binding Rossmann-like Domain"/>
    <property type="match status" value="1"/>
</dbReference>
<proteinExistence type="inferred from homology"/>
<keyword evidence="14" id="KW-1185">Reference proteome</keyword>
<keyword evidence="5 10" id="KW-0566">Pantothenate biosynthesis</keyword>
<dbReference type="InterPro" id="IPR003710">
    <property type="entry name" value="ApbA"/>
</dbReference>
<dbReference type="Pfam" id="PF08546">
    <property type="entry name" value="ApbA_C"/>
    <property type="match status" value="1"/>
</dbReference>
<dbReference type="Gene3D" id="1.10.1040.10">
    <property type="entry name" value="N-(1-d-carboxylethyl)-l-norvaline Dehydrogenase, domain 2"/>
    <property type="match status" value="1"/>
</dbReference>
<dbReference type="EMBL" id="BMDX01000004">
    <property type="protein sequence ID" value="GGA71379.1"/>
    <property type="molecule type" value="Genomic_DNA"/>
</dbReference>
<evidence type="ECO:0000313" key="14">
    <source>
        <dbReference type="Proteomes" id="UP000619743"/>
    </source>
</evidence>
<name>A0A8J2XNU5_9GAMM</name>
<comment type="function">
    <text evidence="10">Catalyzes the NADPH-dependent reduction of ketopantoate into pantoic acid.</text>
</comment>
<dbReference type="PANTHER" id="PTHR43765">
    <property type="entry name" value="2-DEHYDROPANTOATE 2-REDUCTASE-RELATED"/>
    <property type="match status" value="1"/>
</dbReference>
<dbReference type="AlphaFoldDB" id="A0A8J2XNU5"/>
<dbReference type="GO" id="GO:0005737">
    <property type="term" value="C:cytoplasm"/>
    <property type="evidence" value="ECO:0007669"/>
    <property type="project" value="TreeGrafter"/>
</dbReference>
<dbReference type="SUPFAM" id="SSF51735">
    <property type="entry name" value="NAD(P)-binding Rossmann-fold domains"/>
    <property type="match status" value="1"/>
</dbReference>
<evidence type="ECO:0000256" key="2">
    <source>
        <dbReference type="ARBA" id="ARBA00007870"/>
    </source>
</evidence>
<protein>
    <recommendedName>
        <fullName evidence="4 10">2-dehydropantoate 2-reductase</fullName>
        <ecNumber evidence="3 10">1.1.1.169</ecNumber>
    </recommendedName>
    <alternativeName>
        <fullName evidence="8 10">Ketopantoate reductase</fullName>
    </alternativeName>
</protein>
<dbReference type="InterPro" id="IPR008927">
    <property type="entry name" value="6-PGluconate_DH-like_C_sf"/>
</dbReference>
<comment type="pathway">
    <text evidence="1 10">Cofactor biosynthesis; (R)-pantothenate biosynthesis; (R)-pantoate from 3-methyl-2-oxobutanoate: step 2/2.</text>
</comment>
<dbReference type="OrthoDB" id="6530772at2"/>
<reference evidence="14" key="1">
    <citation type="journal article" date="2019" name="Int. J. Syst. Evol. Microbiol.">
        <title>The Global Catalogue of Microorganisms (GCM) 10K type strain sequencing project: providing services to taxonomists for standard genome sequencing and annotation.</title>
        <authorList>
            <consortium name="The Broad Institute Genomics Platform"/>
            <consortium name="The Broad Institute Genome Sequencing Center for Infectious Disease"/>
            <person name="Wu L."/>
            <person name="Ma J."/>
        </authorList>
    </citation>
    <scope>NUCLEOTIDE SEQUENCE [LARGE SCALE GENOMIC DNA]</scope>
    <source>
        <strain evidence="14">CGMCC 1.10130</strain>
    </source>
</reference>
<evidence type="ECO:0000256" key="5">
    <source>
        <dbReference type="ARBA" id="ARBA00022655"/>
    </source>
</evidence>
<evidence type="ECO:0000256" key="1">
    <source>
        <dbReference type="ARBA" id="ARBA00004994"/>
    </source>
</evidence>
<comment type="catalytic activity">
    <reaction evidence="9 10">
        <text>(R)-pantoate + NADP(+) = 2-dehydropantoate + NADPH + H(+)</text>
        <dbReference type="Rhea" id="RHEA:16233"/>
        <dbReference type="ChEBI" id="CHEBI:11561"/>
        <dbReference type="ChEBI" id="CHEBI:15378"/>
        <dbReference type="ChEBI" id="CHEBI:15980"/>
        <dbReference type="ChEBI" id="CHEBI:57783"/>
        <dbReference type="ChEBI" id="CHEBI:58349"/>
        <dbReference type="EC" id="1.1.1.169"/>
    </reaction>
</comment>
<evidence type="ECO:0000256" key="7">
    <source>
        <dbReference type="ARBA" id="ARBA00023002"/>
    </source>
</evidence>
<keyword evidence="6 10" id="KW-0521">NADP</keyword>
<dbReference type="RefSeq" id="WP_087504983.1">
    <property type="nucleotide sequence ID" value="NZ_BMDX01000004.1"/>
</dbReference>
<dbReference type="InterPro" id="IPR050838">
    <property type="entry name" value="Ketopantoate_reductase"/>
</dbReference>
<gene>
    <name evidence="13" type="primary">panE</name>
    <name evidence="13" type="ORF">GCM10011369_11450</name>
</gene>
<dbReference type="GO" id="GO:0015940">
    <property type="term" value="P:pantothenate biosynthetic process"/>
    <property type="evidence" value="ECO:0007669"/>
    <property type="project" value="UniProtKB-UniPathway"/>
</dbReference>
<comment type="similarity">
    <text evidence="2 10">Belongs to the ketopantoate reductase family.</text>
</comment>
<feature type="domain" description="Ketopantoate reductase N-terminal" evidence="11">
    <location>
        <begin position="3"/>
        <end position="145"/>
    </location>
</feature>
<dbReference type="SUPFAM" id="SSF48179">
    <property type="entry name" value="6-phosphogluconate dehydrogenase C-terminal domain-like"/>
    <property type="match status" value="1"/>
</dbReference>
<organism evidence="13 14">
    <name type="scientific">Neiella marina</name>
    <dbReference type="NCBI Taxonomy" id="508461"/>
    <lineage>
        <taxon>Bacteria</taxon>
        <taxon>Pseudomonadati</taxon>
        <taxon>Pseudomonadota</taxon>
        <taxon>Gammaproteobacteria</taxon>
        <taxon>Alteromonadales</taxon>
        <taxon>Echinimonadaceae</taxon>
        <taxon>Neiella</taxon>
    </lineage>
</organism>
<comment type="caution">
    <text evidence="13">The sequence shown here is derived from an EMBL/GenBank/DDBJ whole genome shotgun (WGS) entry which is preliminary data.</text>
</comment>
<dbReference type="InterPro" id="IPR013332">
    <property type="entry name" value="KPR_N"/>
</dbReference>
<dbReference type="InterPro" id="IPR013752">
    <property type="entry name" value="KPA_reductase"/>
</dbReference>
<evidence type="ECO:0000256" key="3">
    <source>
        <dbReference type="ARBA" id="ARBA00013014"/>
    </source>
</evidence>
<dbReference type="Pfam" id="PF02558">
    <property type="entry name" value="ApbA"/>
    <property type="match status" value="1"/>
</dbReference>
<dbReference type="InterPro" id="IPR013328">
    <property type="entry name" value="6PGD_dom2"/>
</dbReference>
<evidence type="ECO:0000256" key="8">
    <source>
        <dbReference type="ARBA" id="ARBA00032024"/>
    </source>
</evidence>
<evidence type="ECO:0000256" key="10">
    <source>
        <dbReference type="RuleBase" id="RU362068"/>
    </source>
</evidence>
<evidence type="ECO:0000313" key="13">
    <source>
        <dbReference type="EMBL" id="GGA71379.1"/>
    </source>
</evidence>
<dbReference type="NCBIfam" id="TIGR00745">
    <property type="entry name" value="apbA_panE"/>
    <property type="match status" value="1"/>
</dbReference>
<dbReference type="Proteomes" id="UP000619743">
    <property type="component" value="Unassembled WGS sequence"/>
</dbReference>
<dbReference type="InterPro" id="IPR036291">
    <property type="entry name" value="NAD(P)-bd_dom_sf"/>
</dbReference>
<feature type="domain" description="Ketopantoate reductase C-terminal" evidence="12">
    <location>
        <begin position="170"/>
        <end position="292"/>
    </location>
</feature>
<evidence type="ECO:0000256" key="6">
    <source>
        <dbReference type="ARBA" id="ARBA00022857"/>
    </source>
</evidence>
<accession>A0A8J2XNU5</accession>
<dbReference type="GO" id="GO:0008677">
    <property type="term" value="F:2-dehydropantoate 2-reductase activity"/>
    <property type="evidence" value="ECO:0007669"/>
    <property type="project" value="UniProtKB-EC"/>
</dbReference>
<sequence>MKILICGAGAVGQLYGGMFAAAGHQVSCYGSQGPVAPTEYRLQRIDGSQLVWHCHQVQQPSVVIVCTKAYQVETAVAELINQKLLLPTTHLVLLHNGLGPHESIAKRLNDETSLTLASTRQGALRLSPQEVKHTGLGATDLGLFQGPQRASDKILALFQQSIGDCHWHPNVLQPLWHKLLINSVINPLTARDQVTNGYLCGDDYQSEIIELCAEACDIANACGIDAQPQQLYRQVLLVAEATASNRSSMLQDVSAGRPTEIDYINGYLIKRAEHHGLPIAAHRALVAQLTDKQQG</sequence>
<evidence type="ECO:0000259" key="11">
    <source>
        <dbReference type="Pfam" id="PF02558"/>
    </source>
</evidence>
<dbReference type="EC" id="1.1.1.169" evidence="3 10"/>
<evidence type="ECO:0000256" key="4">
    <source>
        <dbReference type="ARBA" id="ARBA00019465"/>
    </source>
</evidence>
<dbReference type="UniPathway" id="UPA00028">
    <property type="reaction ID" value="UER00004"/>
</dbReference>
<evidence type="ECO:0000259" key="12">
    <source>
        <dbReference type="Pfam" id="PF08546"/>
    </source>
</evidence>
<dbReference type="PANTHER" id="PTHR43765:SF2">
    <property type="entry name" value="2-DEHYDROPANTOATE 2-REDUCTASE"/>
    <property type="match status" value="1"/>
</dbReference>
<dbReference type="GO" id="GO:0050661">
    <property type="term" value="F:NADP binding"/>
    <property type="evidence" value="ECO:0007669"/>
    <property type="project" value="TreeGrafter"/>
</dbReference>
<keyword evidence="7 10" id="KW-0560">Oxidoreductase</keyword>